<keyword evidence="2 3" id="KW-0002">3D-structure</keyword>
<accession>A0A1U9WZ52</accession>
<evidence type="ECO:0007829" key="2">
    <source>
        <dbReference type="PDB" id="8AGM"/>
    </source>
</evidence>
<dbReference type="PDB" id="8AGS">
    <property type="method" value="X-ray"/>
    <property type="resolution" value="1.61 A"/>
    <property type="chains" value="AAA/BBB=1-293"/>
</dbReference>
<accession>A0ACD6B8Z4</accession>
<dbReference type="EMBL" id="KX505386">
    <property type="protein sequence ID" value="AQY61768.1"/>
    <property type="molecule type" value="Genomic_DNA"/>
</dbReference>
<evidence type="ECO:0000313" key="1">
    <source>
        <dbReference type="EMBL" id="AQY61768.1"/>
    </source>
</evidence>
<reference evidence="1" key="1">
    <citation type="submission" date="2016-07" db="EMBL/GenBank/DDBJ databases">
        <title>Novel epoxide hydrolases belonging to the alpha/beta hydrolases superfamily in metagenomes from hot environments.</title>
        <authorList>
            <person name="Ferrandi E.E."/>
            <person name="Sayer C."/>
            <person name="Marchesi C."/>
            <person name="Guazzelli E."/>
            <person name="Isupov M.N."/>
            <person name="Littlechild J.A."/>
            <person name="Monti D."/>
        </authorList>
    </citation>
    <scope>NUCLEOTIDE SEQUENCE</scope>
</reference>
<reference evidence="2 3" key="2">
    <citation type="submission" date="2022-07" db="PDB data bank">
        <title>Complexes of epoxide hydrolase from metagenomic source ch65.</title>
        <authorList>
            <person name="Isupov M.N."/>
            <person name="De Rose S.A."/>
            <person name="Mitchell D."/>
            <person name="Littlechild J.A."/>
            <person name="Parker E."/>
            <person name="Ferrandi E."/>
            <person name="Guazzelli E."/>
            <person name="Monti D."/>
        </authorList>
    </citation>
    <scope>X-RAY CRYSTALLOGRAPHY (1.49 ANGSTROMS) OF 1-293</scope>
</reference>
<proteinExistence type="evidence at protein level"/>
<sequence length="293" mass="34067">MNEMLKHEYVKVNGIKMHYVTQGKGKLLLLLHGFPDFWYVWRFQIPALAKHFRVVAPDLRGYNETDKPEGVENYRLDLLAKDILGLIKALGEEHAVVVGHDWGGIISWTLTAFNPQAVEKLVILNAPHPKAYMTRTKNSLRQLQKSWYVFFFQVANIPEKILSRNEFAFLKNMLIQSFVRRDLLTEEDLRIYVDAWSKSGALTSALNYYRANLNPDIIFSEKTVVFPKIKVPTLVIWGEKDVAISKDLIVNMEDFIEAPYSIKYFPECGHWVQLEEPELVRKHIEEFILKSDI</sequence>
<protein>
    <submittedName>
        <fullName evidence="1">Alpha/beta epoxide hydrolase</fullName>
    </submittedName>
</protein>
<evidence type="ECO:0007829" key="3">
    <source>
        <dbReference type="PDB" id="8AGN"/>
    </source>
</evidence>
<keyword evidence="1" id="KW-0378">Hydrolase</keyword>
<name>A0ACD6B8Z4_9BACT</name>
<dbReference type="PDB" id="8AGP">
    <property type="method" value="X-ray"/>
    <property type="resolution" value="1.49 A"/>
    <property type="chains" value="AAA/BBB=1-293"/>
</dbReference>
<dbReference type="PDB" id="8AGN">
    <property type="method" value="X-ray"/>
    <property type="resolution" value="1.96 A"/>
    <property type="chains" value="AAA/BBB/CCC/DDD=1-293"/>
</dbReference>
<dbReference type="PDB" id="8AGM">
    <property type="method" value="X-ray"/>
    <property type="resolution" value="1.97 A"/>
    <property type="chains" value="AAA/BBB/CCC/DDD=1-293"/>
</dbReference>
<organism evidence="1">
    <name type="scientific">uncultured bacterium</name>
    <dbReference type="NCBI Taxonomy" id="77133"/>
    <lineage>
        <taxon>Bacteria</taxon>
        <taxon>environmental samples</taxon>
    </lineage>
</organism>